<dbReference type="OrthoDB" id="1752139at2759"/>
<protein>
    <submittedName>
        <fullName evidence="2">Uncharacterized protein</fullName>
    </submittedName>
</protein>
<keyword evidence="3" id="KW-1185">Reference proteome</keyword>
<dbReference type="Proteomes" id="UP000585474">
    <property type="component" value="Unassembled WGS sequence"/>
</dbReference>
<feature type="region of interest" description="Disordered" evidence="1">
    <location>
        <begin position="1"/>
        <end position="22"/>
    </location>
</feature>
<evidence type="ECO:0000313" key="3">
    <source>
        <dbReference type="Proteomes" id="UP000585474"/>
    </source>
</evidence>
<proteinExistence type="predicted"/>
<feature type="region of interest" description="Disordered" evidence="1">
    <location>
        <begin position="44"/>
        <end position="102"/>
    </location>
</feature>
<dbReference type="EMBL" id="BJWL01000001">
    <property type="protein sequence ID" value="GFY81126.1"/>
    <property type="molecule type" value="Genomic_DNA"/>
</dbReference>
<feature type="compositionally biased region" description="Basic and acidic residues" evidence="1">
    <location>
        <begin position="44"/>
        <end position="57"/>
    </location>
</feature>
<feature type="compositionally biased region" description="Basic and acidic residues" evidence="1">
    <location>
        <begin position="239"/>
        <end position="278"/>
    </location>
</feature>
<dbReference type="AlphaFoldDB" id="A0A7J0E4N1"/>
<evidence type="ECO:0000256" key="1">
    <source>
        <dbReference type="SAM" id="MobiDB-lite"/>
    </source>
</evidence>
<feature type="region of interest" description="Disordered" evidence="1">
    <location>
        <begin position="239"/>
        <end position="289"/>
    </location>
</feature>
<sequence length="289" mass="33119">MHLHNRCLPRPSASSPLDNRAQPMANTSQVLDLEGLHREIHNAERSHRSHRSGDHFQNHSTGWEQRERRRSPSLPLPSETSSKTPRVNGEIRKGRSPRKSVPVTMDALVRQTEPPFTTRILKARVSSRFKLSTQLGVYKGKTDPMDHLDSYKSLMMPQGCSDEVMCKAFFCHFEGIGKIMSQAKERLPPLHHPPEENRAPEGLWTPAQSIIQFLSKNVLETLSALQNKVDKYIATEELAEAKPMRRGKDDSKRKEPDNRRSDYRDEARNKRSNRDSKQTIKRCPPTPPH</sequence>
<gene>
    <name evidence="2" type="ORF">Acr_01g0009350</name>
</gene>
<name>A0A7J0E4N1_9ERIC</name>
<evidence type="ECO:0000313" key="2">
    <source>
        <dbReference type="EMBL" id="GFY81126.1"/>
    </source>
</evidence>
<organism evidence="2 3">
    <name type="scientific">Actinidia rufa</name>
    <dbReference type="NCBI Taxonomy" id="165716"/>
    <lineage>
        <taxon>Eukaryota</taxon>
        <taxon>Viridiplantae</taxon>
        <taxon>Streptophyta</taxon>
        <taxon>Embryophyta</taxon>
        <taxon>Tracheophyta</taxon>
        <taxon>Spermatophyta</taxon>
        <taxon>Magnoliopsida</taxon>
        <taxon>eudicotyledons</taxon>
        <taxon>Gunneridae</taxon>
        <taxon>Pentapetalae</taxon>
        <taxon>asterids</taxon>
        <taxon>Ericales</taxon>
        <taxon>Actinidiaceae</taxon>
        <taxon>Actinidia</taxon>
    </lineage>
</organism>
<reference evidence="2 3" key="1">
    <citation type="submission" date="2019-07" db="EMBL/GenBank/DDBJ databases">
        <title>De Novo Assembly of kiwifruit Actinidia rufa.</title>
        <authorList>
            <person name="Sugita-Konishi S."/>
            <person name="Sato K."/>
            <person name="Mori E."/>
            <person name="Abe Y."/>
            <person name="Kisaki G."/>
            <person name="Hamano K."/>
            <person name="Suezawa K."/>
            <person name="Otani M."/>
            <person name="Fukuda T."/>
            <person name="Manabe T."/>
            <person name="Gomi K."/>
            <person name="Tabuchi M."/>
            <person name="Akimitsu K."/>
            <person name="Kataoka I."/>
        </authorList>
    </citation>
    <scope>NUCLEOTIDE SEQUENCE [LARGE SCALE GENOMIC DNA]</scope>
    <source>
        <strain evidence="3">cv. Fuchu</strain>
    </source>
</reference>
<feature type="compositionally biased region" description="Low complexity" evidence="1">
    <location>
        <begin position="72"/>
        <end position="85"/>
    </location>
</feature>
<accession>A0A7J0E4N1</accession>
<comment type="caution">
    <text evidence="2">The sequence shown here is derived from an EMBL/GenBank/DDBJ whole genome shotgun (WGS) entry which is preliminary data.</text>
</comment>